<accession>A0ACB9KRK0</accession>
<gene>
    <name evidence="1" type="ORF">L6164_033370</name>
</gene>
<organism evidence="1 2">
    <name type="scientific">Bauhinia variegata</name>
    <name type="common">Purple orchid tree</name>
    <name type="synonym">Phanera variegata</name>
    <dbReference type="NCBI Taxonomy" id="167791"/>
    <lineage>
        <taxon>Eukaryota</taxon>
        <taxon>Viridiplantae</taxon>
        <taxon>Streptophyta</taxon>
        <taxon>Embryophyta</taxon>
        <taxon>Tracheophyta</taxon>
        <taxon>Spermatophyta</taxon>
        <taxon>Magnoliopsida</taxon>
        <taxon>eudicotyledons</taxon>
        <taxon>Gunneridae</taxon>
        <taxon>Pentapetalae</taxon>
        <taxon>rosids</taxon>
        <taxon>fabids</taxon>
        <taxon>Fabales</taxon>
        <taxon>Fabaceae</taxon>
        <taxon>Cercidoideae</taxon>
        <taxon>Cercideae</taxon>
        <taxon>Bauhiniinae</taxon>
        <taxon>Bauhinia</taxon>
    </lineage>
</organism>
<reference evidence="1 2" key="1">
    <citation type="journal article" date="2022" name="DNA Res.">
        <title>Chromosomal-level genome assembly of the orchid tree Bauhinia variegata (Leguminosae; Cercidoideae) supports the allotetraploid origin hypothesis of Bauhinia.</title>
        <authorList>
            <person name="Zhong Y."/>
            <person name="Chen Y."/>
            <person name="Zheng D."/>
            <person name="Pang J."/>
            <person name="Liu Y."/>
            <person name="Luo S."/>
            <person name="Meng S."/>
            <person name="Qian L."/>
            <person name="Wei D."/>
            <person name="Dai S."/>
            <person name="Zhou R."/>
        </authorList>
    </citation>
    <scope>NUCLEOTIDE SEQUENCE [LARGE SCALE GENOMIC DNA]</scope>
    <source>
        <strain evidence="1">BV-YZ2020</strain>
    </source>
</reference>
<sequence>MTMWNYLSKVRELCDNLRAIGESISQEDQIMGVLAGLGAEYNAFVASAAFENLSIENVHNHLMMFDKRIEKQRSVEDTTLIQANIANSNVAKGKKRFYPNTIGNGYNHNKDMP</sequence>
<keyword evidence="2" id="KW-1185">Reference proteome</keyword>
<protein>
    <submittedName>
        <fullName evidence="1">Uncharacterized protein</fullName>
    </submittedName>
</protein>
<evidence type="ECO:0000313" key="2">
    <source>
        <dbReference type="Proteomes" id="UP000828941"/>
    </source>
</evidence>
<comment type="caution">
    <text evidence="1">The sequence shown here is derived from an EMBL/GenBank/DDBJ whole genome shotgun (WGS) entry which is preliminary data.</text>
</comment>
<evidence type="ECO:0000313" key="1">
    <source>
        <dbReference type="EMBL" id="KAI4299950.1"/>
    </source>
</evidence>
<dbReference type="Proteomes" id="UP000828941">
    <property type="component" value="Chromosome 13"/>
</dbReference>
<proteinExistence type="predicted"/>
<dbReference type="EMBL" id="CM039438">
    <property type="protein sequence ID" value="KAI4299950.1"/>
    <property type="molecule type" value="Genomic_DNA"/>
</dbReference>
<name>A0ACB9KRK0_BAUVA</name>